<evidence type="ECO:0000259" key="2">
    <source>
        <dbReference type="Pfam" id="PF04536"/>
    </source>
</evidence>
<dbReference type="InterPro" id="IPR007621">
    <property type="entry name" value="TPM_dom"/>
</dbReference>
<keyword evidence="4" id="KW-1185">Reference proteome</keyword>
<sequence>MKKTQLAALGLVLHLVLGLFLQPVLAAGVPAPTREFYVNDAAGVLGEETEQLVMEANLWLEGKTGAQIVVLTIPSLEGAVLETYSLDVLRTWGIGAADKNNGVLILLSVEDRRSRIEVGYGLEGALPDGKTGRIQDEAMLPYFRLEDYDAGIRSGFQQVLYETAMEYGLEVPEDFPGWAGFEPMERSADTGFGLSDILFWGAILLFFLFDWTVLHGTITQLLLLLLFRGGGGRGGGGFGGGFGGGGGRGGGGGSSRGW</sequence>
<accession>A0A7X5HX70</accession>
<gene>
    <name evidence="3" type="ORF">GXN74_11240</name>
</gene>
<proteinExistence type="predicted"/>
<evidence type="ECO:0000256" key="1">
    <source>
        <dbReference type="SAM" id="MobiDB-lite"/>
    </source>
</evidence>
<dbReference type="Pfam" id="PF04536">
    <property type="entry name" value="TPM_phosphatase"/>
    <property type="match status" value="1"/>
</dbReference>
<dbReference type="RefSeq" id="WP_162371038.1">
    <property type="nucleotide sequence ID" value="NZ_JAAEEH010000034.1"/>
</dbReference>
<dbReference type="Gene3D" id="3.10.310.50">
    <property type="match status" value="1"/>
</dbReference>
<comment type="caution">
    <text evidence="3">The sequence shown here is derived from an EMBL/GenBank/DDBJ whole genome shotgun (WGS) entry which is preliminary data.</text>
</comment>
<evidence type="ECO:0000313" key="4">
    <source>
        <dbReference type="Proteomes" id="UP000461585"/>
    </source>
</evidence>
<feature type="region of interest" description="Disordered" evidence="1">
    <location>
        <begin position="238"/>
        <end position="258"/>
    </location>
</feature>
<dbReference type="PANTHER" id="PTHR30373:SF2">
    <property type="entry name" value="UPF0603 PROTEIN YGCG"/>
    <property type="match status" value="1"/>
</dbReference>
<reference evidence="3 4" key="1">
    <citation type="submission" date="2020-01" db="EMBL/GenBank/DDBJ databases">
        <title>Anaeroalcalibacter tamaniensis gen. nov., sp. nov., moderately halophilic strictly anaerobic fermenter bacterium from mud volcano of Taman peninsula.</title>
        <authorList>
            <person name="Frolova A."/>
            <person name="Merkel A.Y."/>
            <person name="Slobodkin A.I."/>
        </authorList>
    </citation>
    <scope>NUCLEOTIDE SEQUENCE [LARGE SCALE GENOMIC DNA]</scope>
    <source>
        <strain evidence="3 4">F-3ap</strain>
    </source>
</reference>
<dbReference type="Proteomes" id="UP000461585">
    <property type="component" value="Unassembled WGS sequence"/>
</dbReference>
<evidence type="ECO:0000313" key="3">
    <source>
        <dbReference type="EMBL" id="NDL68315.1"/>
    </source>
</evidence>
<dbReference type="AlphaFoldDB" id="A0A7X5HX70"/>
<dbReference type="EMBL" id="JAAEEH010000034">
    <property type="protein sequence ID" value="NDL68315.1"/>
    <property type="molecule type" value="Genomic_DNA"/>
</dbReference>
<dbReference type="PANTHER" id="PTHR30373">
    <property type="entry name" value="UPF0603 PROTEIN YGCG"/>
    <property type="match status" value="1"/>
</dbReference>
<organism evidence="3 4">
    <name type="scientific">Anaerotalea alkaliphila</name>
    <dbReference type="NCBI Taxonomy" id="2662126"/>
    <lineage>
        <taxon>Bacteria</taxon>
        <taxon>Bacillati</taxon>
        <taxon>Bacillota</taxon>
        <taxon>Clostridia</taxon>
        <taxon>Eubacteriales</taxon>
        <taxon>Anaerotalea</taxon>
    </lineage>
</organism>
<name>A0A7X5HX70_9FIRM</name>
<feature type="domain" description="TPM" evidence="2">
    <location>
        <begin position="38"/>
        <end position="159"/>
    </location>
</feature>
<protein>
    <submittedName>
        <fullName evidence="3">TPM domain-containing protein</fullName>
    </submittedName>
</protein>